<evidence type="ECO:0000256" key="4">
    <source>
        <dbReference type="ARBA" id="ARBA00022490"/>
    </source>
</evidence>
<dbReference type="PROSITE" id="PS50005">
    <property type="entry name" value="TPR"/>
    <property type="match status" value="3"/>
</dbReference>
<feature type="region of interest" description="Disordered" evidence="9">
    <location>
        <begin position="146"/>
        <end position="231"/>
    </location>
</feature>
<feature type="compositionally biased region" description="Polar residues" evidence="9">
    <location>
        <begin position="220"/>
        <end position="229"/>
    </location>
</feature>
<feature type="compositionally biased region" description="Low complexity" evidence="9">
    <location>
        <begin position="151"/>
        <end position="181"/>
    </location>
</feature>
<evidence type="ECO:0000256" key="6">
    <source>
        <dbReference type="ARBA" id="ARBA00022803"/>
    </source>
</evidence>
<dbReference type="Gene3D" id="1.25.40.10">
    <property type="entry name" value="Tetratricopeptide repeat domain"/>
    <property type="match status" value="1"/>
</dbReference>
<dbReference type="OrthoDB" id="10006023at2759"/>
<feature type="compositionally biased region" description="Polar residues" evidence="9">
    <location>
        <begin position="47"/>
        <end position="63"/>
    </location>
</feature>
<gene>
    <name evidence="10" type="ORF">FA10DRAFT_266848</name>
</gene>
<keyword evidence="7" id="KW-0576">Peroxisome</keyword>
<evidence type="ECO:0000256" key="9">
    <source>
        <dbReference type="SAM" id="MobiDB-lite"/>
    </source>
</evidence>
<dbReference type="InterPro" id="IPR019734">
    <property type="entry name" value="TPR_rpt"/>
</dbReference>
<sequence length="836" mass="91368">MSFSDLVAGGAGCGPSNPLQNLGKRFGHDRSSQLDRFDGVSNGGAAESSQSASFRTGGPSPSLSADPAFFHQHQQAHAFDLAPLKGALPFAPPVGPQGPHLHADLDGAWSQQSRTEHFEASFRPGPSTGAHARAHVPAQNGWARDFHTRESSPSTMSASPSHASSYQQHSQQSQHIGYQQPMMGPGIGRLNMMGMGVQGGFHPASMQPMYGQQHQDRQQPQEVQGSSVQRADDSVWDTAFTAYDSQRPASPPQSMAPHTEQKAQQQRPITDPHEADELARTAGKLVSTVEHDTSDKFKKSNFLNLMRKIRDKQAGIQGTDIVEGESFGGASADAAPVSSLDKGKAREMSSSQRDEMITNGQLPPSLQRRLAAQTPSDMGLLGQTALEHELKGRQELNEMWAEEDARSEAIERQAMQKSFAGDGGNVLERRQEDDELFAKYMGLNNRAYGTTAPNAAAGQEEEFVDRLSSEDFVGRRWEGTKGKGVGGAQSAEWDKLQNDWDAWEADSAGFKPSLQPPRSADKAPEYRFHQTNPYINGHAAAGVPADMASVLEKEAAVQMDPNNATAWLDLGIKQQENERESLAIAALHRAIQLDPTLKDAWLALAVSYTNENDRMSAFEATERWIGACPEYNDVVKQFQGERGDVTSATLPTHAQRHERLTNLLMALARHGSMQNRIDADVQVALGVLFNASEDYDKAVDCFSAALEVRPDDWLLYNRLGATLSNSGRSDVALGYYHQALDLRPGFVRCHFNLSISCLNLKMYKDAASHIYTALTLQSEATENDQLGGAQGESHGVTSSSLWETLRVACELMDRPDLSALTAQRDLDRFDPAEFWA</sequence>
<dbReference type="SMART" id="SM00028">
    <property type="entry name" value="TPR"/>
    <property type="match status" value="4"/>
</dbReference>
<dbReference type="GeneID" id="37043586"/>
<accession>A0A316YMH8</accession>
<dbReference type="Pfam" id="PF13432">
    <property type="entry name" value="TPR_16"/>
    <property type="match status" value="1"/>
</dbReference>
<dbReference type="STRING" id="215250.A0A316YMH8"/>
<dbReference type="Proteomes" id="UP000245768">
    <property type="component" value="Unassembled WGS sequence"/>
</dbReference>
<evidence type="ECO:0000313" key="11">
    <source>
        <dbReference type="Proteomes" id="UP000245768"/>
    </source>
</evidence>
<dbReference type="InterPro" id="IPR024111">
    <property type="entry name" value="PEX5/PEX5L"/>
</dbReference>
<evidence type="ECO:0000256" key="7">
    <source>
        <dbReference type="ARBA" id="ARBA00023140"/>
    </source>
</evidence>
<comment type="similarity">
    <text evidence="3">Belongs to the peroxisomal targeting signal receptor family.</text>
</comment>
<keyword evidence="5" id="KW-0677">Repeat</keyword>
<organism evidence="10 11">
    <name type="scientific">Acaromyces ingoldii</name>
    <dbReference type="NCBI Taxonomy" id="215250"/>
    <lineage>
        <taxon>Eukaryota</taxon>
        <taxon>Fungi</taxon>
        <taxon>Dikarya</taxon>
        <taxon>Basidiomycota</taxon>
        <taxon>Ustilaginomycotina</taxon>
        <taxon>Exobasidiomycetes</taxon>
        <taxon>Exobasidiales</taxon>
        <taxon>Cryptobasidiaceae</taxon>
        <taxon>Acaromyces</taxon>
    </lineage>
</organism>
<feature type="repeat" description="TPR" evidence="8">
    <location>
        <begin position="564"/>
        <end position="597"/>
    </location>
</feature>
<dbReference type="GO" id="GO:0005778">
    <property type="term" value="C:peroxisomal membrane"/>
    <property type="evidence" value="ECO:0007669"/>
    <property type="project" value="TreeGrafter"/>
</dbReference>
<keyword evidence="11" id="KW-1185">Reference proteome</keyword>
<evidence type="ECO:0000256" key="8">
    <source>
        <dbReference type="PROSITE-ProRule" id="PRU00339"/>
    </source>
</evidence>
<dbReference type="GO" id="GO:0016560">
    <property type="term" value="P:protein import into peroxisome matrix, docking"/>
    <property type="evidence" value="ECO:0007669"/>
    <property type="project" value="TreeGrafter"/>
</dbReference>
<dbReference type="RefSeq" id="XP_025377560.1">
    <property type="nucleotide sequence ID" value="XM_025521670.1"/>
</dbReference>
<comment type="subcellular location">
    <subcellularLocation>
        <location evidence="2">Cytoplasm</location>
    </subcellularLocation>
    <subcellularLocation>
        <location evidence="1">Peroxisome</location>
    </subcellularLocation>
</comment>
<dbReference type="GO" id="GO:0005052">
    <property type="term" value="F:peroxisome matrix targeting signal-1 binding"/>
    <property type="evidence" value="ECO:0007669"/>
    <property type="project" value="TreeGrafter"/>
</dbReference>
<dbReference type="PANTHER" id="PTHR10130:SF0">
    <property type="entry name" value="GH08708P"/>
    <property type="match status" value="1"/>
</dbReference>
<protein>
    <submittedName>
        <fullName evidence="10">TPR-like protein</fullName>
    </submittedName>
</protein>
<evidence type="ECO:0000256" key="1">
    <source>
        <dbReference type="ARBA" id="ARBA00004275"/>
    </source>
</evidence>
<feature type="repeat" description="TPR" evidence="8">
    <location>
        <begin position="679"/>
        <end position="712"/>
    </location>
</feature>
<feature type="region of interest" description="Disordered" evidence="9">
    <location>
        <begin position="111"/>
        <end position="133"/>
    </location>
</feature>
<dbReference type="PANTHER" id="PTHR10130">
    <property type="entry name" value="PEROXISOMAL TARGETING SIGNAL 1 RECEPTOR PEX5"/>
    <property type="match status" value="1"/>
</dbReference>
<dbReference type="InterPro" id="IPR011990">
    <property type="entry name" value="TPR-like_helical_dom_sf"/>
</dbReference>
<proteinExistence type="inferred from homology"/>
<evidence type="ECO:0000256" key="3">
    <source>
        <dbReference type="ARBA" id="ARBA00005348"/>
    </source>
</evidence>
<feature type="region of interest" description="Disordered" evidence="9">
    <location>
        <begin position="1"/>
        <end position="67"/>
    </location>
</feature>
<dbReference type="GO" id="GO:0005829">
    <property type="term" value="C:cytosol"/>
    <property type="evidence" value="ECO:0007669"/>
    <property type="project" value="TreeGrafter"/>
</dbReference>
<feature type="region of interest" description="Disordered" evidence="9">
    <location>
        <begin position="244"/>
        <end position="276"/>
    </location>
</feature>
<name>A0A316YMH8_9BASI</name>
<evidence type="ECO:0000313" key="10">
    <source>
        <dbReference type="EMBL" id="PWN90362.1"/>
    </source>
</evidence>
<keyword evidence="6 8" id="KW-0802">TPR repeat</keyword>
<dbReference type="EMBL" id="KZ819636">
    <property type="protein sequence ID" value="PWN90362.1"/>
    <property type="molecule type" value="Genomic_DNA"/>
</dbReference>
<keyword evidence="4" id="KW-0963">Cytoplasm</keyword>
<dbReference type="Gene3D" id="6.10.280.230">
    <property type="match status" value="1"/>
</dbReference>
<evidence type="ECO:0000256" key="2">
    <source>
        <dbReference type="ARBA" id="ARBA00004496"/>
    </source>
</evidence>
<dbReference type="SUPFAM" id="SSF48452">
    <property type="entry name" value="TPR-like"/>
    <property type="match status" value="1"/>
</dbReference>
<evidence type="ECO:0000256" key="5">
    <source>
        <dbReference type="ARBA" id="ARBA00022737"/>
    </source>
</evidence>
<feature type="compositionally biased region" description="Basic and acidic residues" evidence="9">
    <location>
        <begin position="26"/>
        <end position="38"/>
    </location>
</feature>
<feature type="repeat" description="TPR" evidence="8">
    <location>
        <begin position="713"/>
        <end position="746"/>
    </location>
</feature>
<dbReference type="AlphaFoldDB" id="A0A316YMH8"/>
<reference evidence="10 11" key="1">
    <citation type="journal article" date="2018" name="Mol. Biol. Evol.">
        <title>Broad Genomic Sampling Reveals a Smut Pathogenic Ancestry of the Fungal Clade Ustilaginomycotina.</title>
        <authorList>
            <person name="Kijpornyongpan T."/>
            <person name="Mondo S.J."/>
            <person name="Barry K."/>
            <person name="Sandor L."/>
            <person name="Lee J."/>
            <person name="Lipzen A."/>
            <person name="Pangilinan J."/>
            <person name="LaButti K."/>
            <person name="Hainaut M."/>
            <person name="Henrissat B."/>
            <person name="Grigoriev I.V."/>
            <person name="Spatafora J.W."/>
            <person name="Aime M.C."/>
        </authorList>
    </citation>
    <scope>NUCLEOTIDE SEQUENCE [LARGE SCALE GENOMIC DNA]</scope>
    <source>
        <strain evidence="10 11">MCA 4198</strain>
    </source>
</reference>
<dbReference type="PROSITE" id="PS50293">
    <property type="entry name" value="TPR_REGION"/>
    <property type="match status" value="1"/>
</dbReference>
<dbReference type="InParanoid" id="A0A316YMH8"/>